<comment type="caution">
    <text evidence="3">The sequence shown here is derived from an EMBL/GenBank/DDBJ whole genome shotgun (WGS) entry which is preliminary data.</text>
</comment>
<sequence>MADNQSLSSPPASVALWAERSLLVGVFLAAVAFGVHLTLFILCFRALIRGQRTRSNRFFLFYICLMFTLGNIGNGLNIKLSQMSFIDHRDWPGGPSAYVVQTTNILGLACNLTYIISSWLQDGLLVYRFYIFWHGIPYLLALPITMFATSTILSIFLMVRLTQPGITLWMKISIDIATPYWAISIALNVLITAFISARLLHMRHTLRKVLSVTGQEYLSITAMLVESAALYTTNGLIFLASYSCGSPVSNLALSTLGQTQSIAPLLIILRVAEGRGWSHETARDLRRTHPATEVELGMKFRLPESSSHPHTDSASGSIQFGAPNSSIKENVDSKNEVLNIA</sequence>
<feature type="transmembrane region" description="Helical" evidence="2">
    <location>
        <begin position="138"/>
        <end position="159"/>
    </location>
</feature>
<evidence type="ECO:0000256" key="2">
    <source>
        <dbReference type="SAM" id="Phobius"/>
    </source>
</evidence>
<dbReference type="EMBL" id="MU157858">
    <property type="protein sequence ID" value="KAF9527836.1"/>
    <property type="molecule type" value="Genomic_DNA"/>
</dbReference>
<dbReference type="AlphaFoldDB" id="A0A9P6JP62"/>
<feature type="transmembrane region" description="Helical" evidence="2">
    <location>
        <begin position="22"/>
        <end position="47"/>
    </location>
</feature>
<evidence type="ECO:0000313" key="3">
    <source>
        <dbReference type="EMBL" id="KAF9527836.1"/>
    </source>
</evidence>
<keyword evidence="4" id="KW-1185">Reference proteome</keyword>
<keyword evidence="2" id="KW-1133">Transmembrane helix</keyword>
<feature type="compositionally biased region" description="Basic and acidic residues" evidence="1">
    <location>
        <begin position="302"/>
        <end position="311"/>
    </location>
</feature>
<evidence type="ECO:0000313" key="4">
    <source>
        <dbReference type="Proteomes" id="UP000807306"/>
    </source>
</evidence>
<keyword evidence="2" id="KW-0812">Transmembrane</keyword>
<evidence type="ECO:0000256" key="1">
    <source>
        <dbReference type="SAM" id="MobiDB-lite"/>
    </source>
</evidence>
<reference evidence="3" key="1">
    <citation type="submission" date="2020-11" db="EMBL/GenBank/DDBJ databases">
        <authorList>
            <consortium name="DOE Joint Genome Institute"/>
            <person name="Ahrendt S."/>
            <person name="Riley R."/>
            <person name="Andreopoulos W."/>
            <person name="Labutti K."/>
            <person name="Pangilinan J."/>
            <person name="Ruiz-Duenas F.J."/>
            <person name="Barrasa J.M."/>
            <person name="Sanchez-Garcia M."/>
            <person name="Camarero S."/>
            <person name="Miyauchi S."/>
            <person name="Serrano A."/>
            <person name="Linde D."/>
            <person name="Babiker R."/>
            <person name="Drula E."/>
            <person name="Ayuso-Fernandez I."/>
            <person name="Pacheco R."/>
            <person name="Padilla G."/>
            <person name="Ferreira P."/>
            <person name="Barriuso J."/>
            <person name="Kellner H."/>
            <person name="Castanera R."/>
            <person name="Alfaro M."/>
            <person name="Ramirez L."/>
            <person name="Pisabarro A.G."/>
            <person name="Kuo A."/>
            <person name="Tritt A."/>
            <person name="Lipzen A."/>
            <person name="He G."/>
            <person name="Yan M."/>
            <person name="Ng V."/>
            <person name="Cullen D."/>
            <person name="Martin F."/>
            <person name="Rosso M.-N."/>
            <person name="Henrissat B."/>
            <person name="Hibbett D."/>
            <person name="Martinez A.T."/>
            <person name="Grigoriev I.V."/>
        </authorList>
    </citation>
    <scope>NUCLEOTIDE SEQUENCE</scope>
    <source>
        <strain evidence="3">CBS 506.95</strain>
    </source>
</reference>
<organism evidence="3 4">
    <name type="scientific">Crepidotus variabilis</name>
    <dbReference type="NCBI Taxonomy" id="179855"/>
    <lineage>
        <taxon>Eukaryota</taxon>
        <taxon>Fungi</taxon>
        <taxon>Dikarya</taxon>
        <taxon>Basidiomycota</taxon>
        <taxon>Agaricomycotina</taxon>
        <taxon>Agaricomycetes</taxon>
        <taxon>Agaricomycetidae</taxon>
        <taxon>Agaricales</taxon>
        <taxon>Agaricineae</taxon>
        <taxon>Crepidotaceae</taxon>
        <taxon>Crepidotus</taxon>
    </lineage>
</organism>
<protein>
    <submittedName>
        <fullName evidence="3">Uncharacterized protein</fullName>
    </submittedName>
</protein>
<feature type="transmembrane region" description="Helical" evidence="2">
    <location>
        <begin position="59"/>
        <end position="78"/>
    </location>
</feature>
<dbReference type="OrthoDB" id="2905268at2759"/>
<name>A0A9P6JP62_9AGAR</name>
<accession>A0A9P6JP62</accession>
<feature type="transmembrane region" description="Helical" evidence="2">
    <location>
        <begin position="98"/>
        <end position="117"/>
    </location>
</feature>
<dbReference type="Proteomes" id="UP000807306">
    <property type="component" value="Unassembled WGS sequence"/>
</dbReference>
<proteinExistence type="predicted"/>
<feature type="compositionally biased region" description="Polar residues" evidence="1">
    <location>
        <begin position="312"/>
        <end position="327"/>
    </location>
</feature>
<feature type="transmembrane region" description="Helical" evidence="2">
    <location>
        <begin position="179"/>
        <end position="200"/>
    </location>
</feature>
<feature type="region of interest" description="Disordered" evidence="1">
    <location>
        <begin position="302"/>
        <end position="327"/>
    </location>
</feature>
<keyword evidence="2" id="KW-0472">Membrane</keyword>
<gene>
    <name evidence="3" type="ORF">CPB83DRAFT_884029</name>
</gene>